<comment type="caution">
    <text evidence="5">The sequence shown here is derived from an EMBL/GenBank/DDBJ whole genome shotgun (WGS) entry which is preliminary data.</text>
</comment>
<dbReference type="PANTHER" id="PTHR13052">
    <property type="entry name" value="NFRKB-RELATED"/>
    <property type="match status" value="1"/>
</dbReference>
<evidence type="ECO:0000256" key="3">
    <source>
        <dbReference type="SAM" id="MobiDB-lite"/>
    </source>
</evidence>
<dbReference type="OrthoDB" id="1938996at2759"/>
<evidence type="ECO:0000313" key="5">
    <source>
        <dbReference type="EMBL" id="TVU05300.1"/>
    </source>
</evidence>
<gene>
    <name evidence="5" type="ORF">EJB05_48458</name>
</gene>
<feature type="region of interest" description="Disordered" evidence="3">
    <location>
        <begin position="1"/>
        <end position="57"/>
    </location>
</feature>
<dbReference type="EMBL" id="RWGY01000051">
    <property type="protein sequence ID" value="TVU05300.1"/>
    <property type="molecule type" value="Genomic_DNA"/>
</dbReference>
<evidence type="ECO:0000256" key="1">
    <source>
        <dbReference type="ARBA" id="ARBA00004123"/>
    </source>
</evidence>
<keyword evidence="6" id="KW-1185">Reference proteome</keyword>
<evidence type="ECO:0000313" key="6">
    <source>
        <dbReference type="Proteomes" id="UP000324897"/>
    </source>
</evidence>
<dbReference type="GO" id="GO:0031011">
    <property type="term" value="C:Ino80 complex"/>
    <property type="evidence" value="ECO:0007669"/>
    <property type="project" value="InterPro"/>
</dbReference>
<dbReference type="CDD" id="cd21865">
    <property type="entry name" value="DEUBAD_NFRKB"/>
    <property type="match status" value="1"/>
</dbReference>
<name>A0A5J9T1Y0_9POAL</name>
<dbReference type="InterPro" id="IPR024867">
    <property type="entry name" value="NFRKB"/>
</dbReference>
<organism evidence="5 6">
    <name type="scientific">Eragrostis curvula</name>
    <name type="common">weeping love grass</name>
    <dbReference type="NCBI Taxonomy" id="38414"/>
    <lineage>
        <taxon>Eukaryota</taxon>
        <taxon>Viridiplantae</taxon>
        <taxon>Streptophyta</taxon>
        <taxon>Embryophyta</taxon>
        <taxon>Tracheophyta</taxon>
        <taxon>Spermatophyta</taxon>
        <taxon>Magnoliopsida</taxon>
        <taxon>Liliopsida</taxon>
        <taxon>Poales</taxon>
        <taxon>Poaceae</taxon>
        <taxon>PACMAD clade</taxon>
        <taxon>Chloridoideae</taxon>
        <taxon>Eragrostideae</taxon>
        <taxon>Eragrostidinae</taxon>
        <taxon>Eragrostis</taxon>
    </lineage>
</organism>
<protein>
    <recommendedName>
        <fullName evidence="4">DEUBAD domain-containing protein</fullName>
    </recommendedName>
</protein>
<sequence length="610" mass="67387">MASKQQRGGTVPREDAPILSPSATTQPPLSLELPTFPSSTPPRHAAPPIRSDPIRSPADLVSDNVHWNLAMGIVKIAGGEPSVKIDSSCGDAGDLTIDEIVLLQSFPDHESDDCERAEVGCELAMSRGLICNVPYELYDLPELTEVLSLETWNLCLTEDDRFRLAAYLPDMDQSDFCTTMKELFSGDAMFFGSPLRSIFHRLNSGFYSPEVSRARESLMILEKRKHYHFLKLYHDGIIRKFTSADKLLRRSDMSASFGGMVPSSHNWGSVNHFPSVDISSSSQPIIVKDDAAAFSPLKRAKLMDGTLTTQCSTSHNETVHGAKLMELNSSESRIIHSSRQNSCKPPKGVLKIRSGRTDGSEGVHHIPGLALANQLRMQSSSVCTPSHAFAKDVHGFAENLSSPIGTISSRSSPLQWKRAPETYALMVESPLGVQLQMTVPDELRAVYPSVPLRGFYHPTANHSLPYSSEACYTRELPHMQNLLKNFGRQKGIVHELFPAPYTGVSDAHQMNEYTTMHSPRNADSNSQMLNAGARVYPPYNNFAEQLETVRKYHDSMKVANRLPCTYSRRKLHKGSLDVVDSVRSSTMVEDTVSPSVLANLANMKATAIEL</sequence>
<keyword evidence="2" id="KW-0539">Nucleus</keyword>
<feature type="domain" description="DEUBAD" evidence="4">
    <location>
        <begin position="134"/>
        <end position="247"/>
    </location>
</feature>
<dbReference type="InterPro" id="IPR044867">
    <property type="entry name" value="DEUBAD_dom"/>
</dbReference>
<dbReference type="Gramene" id="TVU05300">
    <property type="protein sequence ID" value="TVU05300"/>
    <property type="gene ID" value="EJB05_48458"/>
</dbReference>
<dbReference type="Proteomes" id="UP000324897">
    <property type="component" value="Unassembled WGS sequence"/>
</dbReference>
<evidence type="ECO:0000259" key="4">
    <source>
        <dbReference type="PROSITE" id="PS51916"/>
    </source>
</evidence>
<dbReference type="PROSITE" id="PS51916">
    <property type="entry name" value="DEUBAD"/>
    <property type="match status" value="1"/>
</dbReference>
<feature type="non-terminal residue" evidence="5">
    <location>
        <position position="1"/>
    </location>
</feature>
<proteinExistence type="predicted"/>
<accession>A0A5J9T1Y0</accession>
<evidence type="ECO:0000256" key="2">
    <source>
        <dbReference type="ARBA" id="ARBA00023242"/>
    </source>
</evidence>
<dbReference type="AlphaFoldDB" id="A0A5J9T1Y0"/>
<comment type="subcellular location">
    <subcellularLocation>
        <location evidence="1">Nucleus</location>
    </subcellularLocation>
</comment>
<reference evidence="5 6" key="1">
    <citation type="journal article" date="2019" name="Sci. Rep.">
        <title>A high-quality genome of Eragrostis curvula grass provides insights into Poaceae evolution and supports new strategies to enhance forage quality.</title>
        <authorList>
            <person name="Carballo J."/>
            <person name="Santos B.A.C.M."/>
            <person name="Zappacosta D."/>
            <person name="Garbus I."/>
            <person name="Selva J.P."/>
            <person name="Gallo C.A."/>
            <person name="Diaz A."/>
            <person name="Albertini E."/>
            <person name="Caccamo M."/>
            <person name="Echenique V."/>
        </authorList>
    </citation>
    <scope>NUCLEOTIDE SEQUENCE [LARGE SCALE GENOMIC DNA]</scope>
    <source>
        <strain evidence="6">cv. Victoria</strain>
        <tissue evidence="5">Leaf</tissue>
    </source>
</reference>
<dbReference type="PANTHER" id="PTHR13052:SF3">
    <property type="entry name" value="NUCLEAR FACTOR RELATED TO KAPPA-B-BINDING PROTEIN"/>
    <property type="match status" value="1"/>
</dbReference>